<name>A0ACC2TGU0_9FUNG</name>
<organism evidence="1 2">
    <name type="scientific">Entomophthora muscae</name>
    <dbReference type="NCBI Taxonomy" id="34485"/>
    <lineage>
        <taxon>Eukaryota</taxon>
        <taxon>Fungi</taxon>
        <taxon>Fungi incertae sedis</taxon>
        <taxon>Zoopagomycota</taxon>
        <taxon>Entomophthoromycotina</taxon>
        <taxon>Entomophthoromycetes</taxon>
        <taxon>Entomophthorales</taxon>
        <taxon>Entomophthoraceae</taxon>
        <taxon>Entomophthora</taxon>
    </lineage>
</organism>
<comment type="caution">
    <text evidence="1">The sequence shown here is derived from an EMBL/GenBank/DDBJ whole genome shotgun (WGS) entry which is preliminary data.</text>
</comment>
<sequence>MMAHLGLFASVFEILAFVIVKVAIDSMAATWPALYMAMPSDSFSNLPLQVTCLLKILTFIFCYTATGLKMSKTSSQFGLLLFKQLMSLPAWPVLSQFLMGQLSKDCSLTSYTKLTRCVTVKIKIKCSTKIALTIQRILQLPAQPLIYCPFFQGFPLKIVSL</sequence>
<accession>A0ACC2TGU0</accession>
<keyword evidence="2" id="KW-1185">Reference proteome</keyword>
<reference evidence="1" key="1">
    <citation type="submission" date="2022-04" db="EMBL/GenBank/DDBJ databases">
        <title>Genome of the entomopathogenic fungus Entomophthora muscae.</title>
        <authorList>
            <person name="Elya C."/>
            <person name="Lovett B.R."/>
            <person name="Lee E."/>
            <person name="Macias A.M."/>
            <person name="Hajek A.E."/>
            <person name="De Bivort B.L."/>
            <person name="Kasson M.T."/>
            <person name="De Fine Licht H.H."/>
            <person name="Stajich J.E."/>
        </authorList>
    </citation>
    <scope>NUCLEOTIDE SEQUENCE</scope>
    <source>
        <strain evidence="1">Berkeley</strain>
    </source>
</reference>
<proteinExistence type="predicted"/>
<evidence type="ECO:0000313" key="1">
    <source>
        <dbReference type="EMBL" id="KAJ9073805.1"/>
    </source>
</evidence>
<dbReference type="EMBL" id="QTSX02002885">
    <property type="protein sequence ID" value="KAJ9073805.1"/>
    <property type="molecule type" value="Genomic_DNA"/>
</dbReference>
<gene>
    <name evidence="1" type="ORF">DSO57_1012554</name>
</gene>
<protein>
    <submittedName>
        <fullName evidence="1">Uncharacterized protein</fullName>
    </submittedName>
</protein>
<dbReference type="Proteomes" id="UP001165960">
    <property type="component" value="Unassembled WGS sequence"/>
</dbReference>
<evidence type="ECO:0000313" key="2">
    <source>
        <dbReference type="Proteomes" id="UP001165960"/>
    </source>
</evidence>